<dbReference type="GO" id="GO:0016787">
    <property type="term" value="F:hydrolase activity"/>
    <property type="evidence" value="ECO:0007669"/>
    <property type="project" value="UniProtKB-KW"/>
</dbReference>
<proteinExistence type="predicted"/>
<dbReference type="SUPFAM" id="SSF56281">
    <property type="entry name" value="Metallo-hydrolase/oxidoreductase"/>
    <property type="match status" value="1"/>
</dbReference>
<evidence type="ECO:0000259" key="2">
    <source>
        <dbReference type="Pfam" id="PF12706"/>
    </source>
</evidence>
<reference evidence="3" key="2">
    <citation type="journal article" date="2021" name="PeerJ">
        <title>Extensive microbial diversity within the chicken gut microbiome revealed by metagenomics and culture.</title>
        <authorList>
            <person name="Gilroy R."/>
            <person name="Ravi A."/>
            <person name="Getino M."/>
            <person name="Pursley I."/>
            <person name="Horton D.L."/>
            <person name="Alikhan N.F."/>
            <person name="Baker D."/>
            <person name="Gharbi K."/>
            <person name="Hall N."/>
            <person name="Watson M."/>
            <person name="Adriaenssens E.M."/>
            <person name="Foster-Nyarko E."/>
            <person name="Jarju S."/>
            <person name="Secka A."/>
            <person name="Antonio M."/>
            <person name="Oren A."/>
            <person name="Chaudhuri R.R."/>
            <person name="La Ragione R."/>
            <person name="Hildebrand F."/>
            <person name="Pallen M.J."/>
        </authorList>
    </citation>
    <scope>NUCLEOTIDE SEQUENCE</scope>
    <source>
        <strain evidence="3">CHK152-2994</strain>
    </source>
</reference>
<accession>A0A9D1FXN0</accession>
<reference evidence="3" key="1">
    <citation type="submission" date="2020-10" db="EMBL/GenBank/DDBJ databases">
        <authorList>
            <person name="Gilroy R."/>
        </authorList>
    </citation>
    <scope>NUCLEOTIDE SEQUENCE</scope>
    <source>
        <strain evidence="3">CHK152-2994</strain>
    </source>
</reference>
<evidence type="ECO:0000313" key="3">
    <source>
        <dbReference type="EMBL" id="HIS83311.1"/>
    </source>
</evidence>
<dbReference type="InterPro" id="IPR001279">
    <property type="entry name" value="Metallo-B-lactamas"/>
</dbReference>
<dbReference type="Pfam" id="PF12706">
    <property type="entry name" value="Lactamase_B_2"/>
    <property type="match status" value="1"/>
</dbReference>
<dbReference type="PANTHER" id="PTHR43546">
    <property type="entry name" value="UPF0173 METAL-DEPENDENT HYDROLASE MJ1163-RELATED"/>
    <property type="match status" value="1"/>
</dbReference>
<dbReference type="PANTHER" id="PTHR43546:SF9">
    <property type="entry name" value="L-ASCORBATE-6-PHOSPHATE LACTONASE ULAG-RELATED"/>
    <property type="match status" value="1"/>
</dbReference>
<dbReference type="Proteomes" id="UP000824139">
    <property type="component" value="Unassembled WGS sequence"/>
</dbReference>
<keyword evidence="1" id="KW-0378">Hydrolase</keyword>
<dbReference type="InterPro" id="IPR050114">
    <property type="entry name" value="UPF0173_UPF0282_UlaG_hydrolase"/>
</dbReference>
<dbReference type="InterPro" id="IPR036866">
    <property type="entry name" value="RibonucZ/Hydroxyglut_hydro"/>
</dbReference>
<comment type="caution">
    <text evidence="3">The sequence shown here is derived from an EMBL/GenBank/DDBJ whole genome shotgun (WGS) entry which is preliminary data.</text>
</comment>
<gene>
    <name evidence="3" type="ORF">IAD41_06885</name>
</gene>
<evidence type="ECO:0000256" key="1">
    <source>
        <dbReference type="ARBA" id="ARBA00022801"/>
    </source>
</evidence>
<organism evidence="3 4">
    <name type="scientific">Candidatus Scatenecus faecavium</name>
    <dbReference type="NCBI Taxonomy" id="2840915"/>
    <lineage>
        <taxon>Bacteria</taxon>
        <taxon>Candidatus Scatenecus</taxon>
    </lineage>
</organism>
<dbReference type="Gene3D" id="3.60.15.10">
    <property type="entry name" value="Ribonuclease Z/Hydroxyacylglutathione hydrolase-like"/>
    <property type="match status" value="1"/>
</dbReference>
<protein>
    <submittedName>
        <fullName evidence="3">MBL fold metallo-hydrolase</fullName>
    </submittedName>
</protein>
<evidence type="ECO:0000313" key="4">
    <source>
        <dbReference type="Proteomes" id="UP000824139"/>
    </source>
</evidence>
<dbReference type="EMBL" id="DVJO01000153">
    <property type="protein sequence ID" value="HIS83311.1"/>
    <property type="molecule type" value="Genomic_DNA"/>
</dbReference>
<dbReference type="AlphaFoldDB" id="A0A9D1FXN0"/>
<feature type="domain" description="Metallo-beta-lactamase" evidence="2">
    <location>
        <begin position="19"/>
        <end position="223"/>
    </location>
</feature>
<name>A0A9D1FXN0_9BACT</name>
<sequence>MKITQIRNATLIIEYNNNKFLIDPWLGPKNYMPGFDTAINAQIRQPRVELPFAINEIVNVDAVIVTHVHPDHWDEFAEKALDKNIKIFVQSDYDKNFMNSKGFTNIELISPNGTEFNGIKLFKTSCQHGKREIIEPLCKSINMPYDSMGVVYKAESEKTLYLAGDSIYCDEVEDALKTYNPDIVIINSCGATLLNGERIIMDKEDVNKILRTNPDKTVIASHMDTVSHLSVTREDLRKLIQEKGFENLLIPEDGETIII</sequence>